<comment type="caution">
    <text evidence="7">Lacks conserved residue(s) required for the propagation of feature annotation.</text>
</comment>
<keyword evidence="7" id="KW-0460">Magnesium</keyword>
<dbReference type="PRINTS" id="PR01100">
    <property type="entry name" value="SHIKIMTKNASE"/>
</dbReference>
<dbReference type="GO" id="GO:0005829">
    <property type="term" value="C:cytosol"/>
    <property type="evidence" value="ECO:0007669"/>
    <property type="project" value="TreeGrafter"/>
</dbReference>
<evidence type="ECO:0000313" key="9">
    <source>
        <dbReference type="Proteomes" id="UP000439752"/>
    </source>
</evidence>
<dbReference type="InterPro" id="IPR027417">
    <property type="entry name" value="P-loop_NTPase"/>
</dbReference>
<evidence type="ECO:0000256" key="3">
    <source>
        <dbReference type="ARBA" id="ARBA00022741"/>
    </source>
</evidence>
<comment type="cofactor">
    <cofactor evidence="7">
        <name>Mg(2+)</name>
        <dbReference type="ChEBI" id="CHEBI:18420"/>
    </cofactor>
    <text evidence="7">Binds 1 Mg(2+) ion per subunit.</text>
</comment>
<dbReference type="AlphaFoldDB" id="A0A653IFC8"/>
<dbReference type="InterPro" id="IPR000623">
    <property type="entry name" value="Shikimate_kinase/TSH1"/>
</dbReference>
<dbReference type="Proteomes" id="UP000439752">
    <property type="component" value="Unassembled WGS sequence"/>
</dbReference>
<name>A0A653IFC8_9BACL</name>
<dbReference type="HAMAP" id="MF_00109">
    <property type="entry name" value="Shikimate_kinase"/>
    <property type="match status" value="1"/>
</dbReference>
<feature type="binding site" evidence="7">
    <location>
        <position position="128"/>
    </location>
    <ligand>
        <name>substrate</name>
    </ligand>
</feature>
<sequence length="161" mass="18536">MDKVYVIGFMGTGKTAIGRKLSERYDVDELDERFVQEYGQSIADFFAAHGEAGFRARESELLRNSQSQVVITGGGIIERPENRTWMKETGTVIWIDTPFDSIWRRIESDRNRPLVGKYETVKSLYMRRRSVYADSANLRLEGMKSIRELTAEIESVLEEKS</sequence>
<feature type="binding site" evidence="7">
    <location>
        <position position="74"/>
    </location>
    <ligand>
        <name>substrate</name>
    </ligand>
</feature>
<keyword evidence="9" id="KW-1185">Reference proteome</keyword>
<keyword evidence="7" id="KW-0479">Metal-binding</keyword>
<dbReference type="RefSeq" id="WP_029333052.1">
    <property type="nucleotide sequence ID" value="NZ_LR732312.1"/>
</dbReference>
<dbReference type="EMBL" id="CABWKQ010000030">
    <property type="protein sequence ID" value="VWX37969.1"/>
    <property type="molecule type" value="Genomic_DNA"/>
</dbReference>
<evidence type="ECO:0000256" key="5">
    <source>
        <dbReference type="ARBA" id="ARBA00022840"/>
    </source>
</evidence>
<dbReference type="SMR" id="A0A653IFC8"/>
<evidence type="ECO:0000313" key="8">
    <source>
        <dbReference type="EMBL" id="VWX37969.1"/>
    </source>
</evidence>
<dbReference type="Pfam" id="PF01202">
    <property type="entry name" value="SKI"/>
    <property type="match status" value="1"/>
</dbReference>
<dbReference type="PANTHER" id="PTHR21087">
    <property type="entry name" value="SHIKIMATE KINASE"/>
    <property type="match status" value="1"/>
</dbReference>
<gene>
    <name evidence="7 8" type="primary">aroK</name>
    <name evidence="8" type="ORF">EXIGUO9Y_360246</name>
</gene>
<accession>A0A653IFC8</accession>
<dbReference type="UniPathway" id="UPA00053">
    <property type="reaction ID" value="UER00088"/>
</dbReference>
<keyword evidence="1 7" id="KW-0028">Amino-acid biosynthesis</keyword>
<dbReference type="CDD" id="cd00464">
    <property type="entry name" value="SK"/>
    <property type="match status" value="1"/>
</dbReference>
<comment type="catalytic activity">
    <reaction evidence="7">
        <text>shikimate + ATP = 3-phosphoshikimate + ADP + H(+)</text>
        <dbReference type="Rhea" id="RHEA:13121"/>
        <dbReference type="ChEBI" id="CHEBI:15378"/>
        <dbReference type="ChEBI" id="CHEBI:30616"/>
        <dbReference type="ChEBI" id="CHEBI:36208"/>
        <dbReference type="ChEBI" id="CHEBI:145989"/>
        <dbReference type="ChEBI" id="CHEBI:456216"/>
        <dbReference type="EC" id="2.7.1.71"/>
    </reaction>
</comment>
<keyword evidence="7" id="KW-0963">Cytoplasm</keyword>
<keyword evidence="2 7" id="KW-0808">Transferase</keyword>
<dbReference type="GO" id="GO:0009073">
    <property type="term" value="P:aromatic amino acid family biosynthetic process"/>
    <property type="evidence" value="ECO:0007669"/>
    <property type="project" value="UniProtKB-KW"/>
</dbReference>
<comment type="function">
    <text evidence="7">Catalyzes the specific phosphorylation of the 3-hydroxyl group of shikimic acid using ATP as a cosubstrate.</text>
</comment>
<dbReference type="SUPFAM" id="SSF52540">
    <property type="entry name" value="P-loop containing nucleoside triphosphate hydrolases"/>
    <property type="match status" value="1"/>
</dbReference>
<keyword evidence="3 7" id="KW-0547">Nucleotide-binding</keyword>
<comment type="subcellular location">
    <subcellularLocation>
        <location evidence="7">Cytoplasm</location>
    </subcellularLocation>
</comment>
<dbReference type="GO" id="GO:0009423">
    <property type="term" value="P:chorismate biosynthetic process"/>
    <property type="evidence" value="ECO:0007669"/>
    <property type="project" value="UniProtKB-UniRule"/>
</dbReference>
<comment type="subunit">
    <text evidence="7">Monomer.</text>
</comment>
<dbReference type="InterPro" id="IPR031322">
    <property type="entry name" value="Shikimate/glucono_kinase"/>
</dbReference>
<reference evidence="8 9" key="1">
    <citation type="submission" date="2019-10" db="EMBL/GenBank/DDBJ databases">
        <authorList>
            <person name="Karimi E."/>
        </authorList>
    </citation>
    <scope>NUCLEOTIDE SEQUENCE [LARGE SCALE GENOMIC DNA]</scope>
    <source>
        <strain evidence="8">Exiguobacterium sp. 9Y</strain>
    </source>
</reference>
<feature type="binding site" evidence="7">
    <location>
        <begin position="11"/>
        <end position="16"/>
    </location>
    <ligand>
        <name>ATP</name>
        <dbReference type="ChEBI" id="CHEBI:30616"/>
    </ligand>
</feature>
<dbReference type="EC" id="2.7.1.71" evidence="7"/>
<dbReference type="GO" id="GO:0000287">
    <property type="term" value="F:magnesium ion binding"/>
    <property type="evidence" value="ECO:0007669"/>
    <property type="project" value="UniProtKB-UniRule"/>
</dbReference>
<dbReference type="GO" id="GO:0008652">
    <property type="term" value="P:amino acid biosynthetic process"/>
    <property type="evidence" value="ECO:0007669"/>
    <property type="project" value="UniProtKB-KW"/>
</dbReference>
<keyword evidence="5 7" id="KW-0067">ATP-binding</keyword>
<evidence type="ECO:0000256" key="2">
    <source>
        <dbReference type="ARBA" id="ARBA00022679"/>
    </source>
</evidence>
<proteinExistence type="inferred from homology"/>
<feature type="binding site" evidence="7">
    <location>
        <position position="55"/>
    </location>
    <ligand>
        <name>substrate</name>
    </ligand>
</feature>
<evidence type="ECO:0000256" key="6">
    <source>
        <dbReference type="ARBA" id="ARBA00023141"/>
    </source>
</evidence>
<dbReference type="PANTHER" id="PTHR21087:SF16">
    <property type="entry name" value="SHIKIMATE KINASE 1, CHLOROPLASTIC"/>
    <property type="match status" value="1"/>
</dbReference>
<protein>
    <recommendedName>
        <fullName evidence="7">Shikimate kinase</fullName>
        <shortName evidence="7">SK</shortName>
        <ecNumber evidence="7">2.7.1.71</ecNumber>
    </recommendedName>
</protein>
<feature type="binding site" evidence="7">
    <location>
        <position position="112"/>
    </location>
    <ligand>
        <name>ATP</name>
        <dbReference type="ChEBI" id="CHEBI:30616"/>
    </ligand>
</feature>
<dbReference type="Gene3D" id="3.40.50.300">
    <property type="entry name" value="P-loop containing nucleotide triphosphate hydrolases"/>
    <property type="match status" value="1"/>
</dbReference>
<feature type="binding site" evidence="7">
    <location>
        <position position="15"/>
    </location>
    <ligand>
        <name>Mg(2+)</name>
        <dbReference type="ChEBI" id="CHEBI:18420"/>
    </ligand>
</feature>
<evidence type="ECO:0000256" key="7">
    <source>
        <dbReference type="HAMAP-Rule" id="MF_00109"/>
    </source>
</evidence>
<evidence type="ECO:0000256" key="4">
    <source>
        <dbReference type="ARBA" id="ARBA00022777"/>
    </source>
</evidence>
<dbReference type="GO" id="GO:0005524">
    <property type="term" value="F:ATP binding"/>
    <property type="evidence" value="ECO:0007669"/>
    <property type="project" value="UniProtKB-UniRule"/>
</dbReference>
<keyword evidence="4 7" id="KW-0418">Kinase</keyword>
<dbReference type="GO" id="GO:0004765">
    <property type="term" value="F:shikimate kinase activity"/>
    <property type="evidence" value="ECO:0007669"/>
    <property type="project" value="UniProtKB-UniRule"/>
</dbReference>
<comment type="pathway">
    <text evidence="7">Metabolic intermediate biosynthesis; chorismate biosynthesis; chorismate from D-erythrose 4-phosphate and phosphoenolpyruvate: step 5/7.</text>
</comment>
<evidence type="ECO:0000256" key="1">
    <source>
        <dbReference type="ARBA" id="ARBA00022605"/>
    </source>
</evidence>
<comment type="similarity">
    <text evidence="7">Belongs to the shikimate kinase family.</text>
</comment>
<keyword evidence="6 7" id="KW-0057">Aromatic amino acid biosynthesis</keyword>
<organism evidence="8 9">
    <name type="scientific">Exiguobacterium oxidotolerans</name>
    <dbReference type="NCBI Taxonomy" id="223958"/>
    <lineage>
        <taxon>Bacteria</taxon>
        <taxon>Bacillati</taxon>
        <taxon>Bacillota</taxon>
        <taxon>Bacilli</taxon>
        <taxon>Bacillales</taxon>
        <taxon>Bacillales Family XII. Incertae Sedis</taxon>
        <taxon>Exiguobacterium</taxon>
    </lineage>
</organism>